<keyword evidence="2" id="KW-1185">Reference proteome</keyword>
<dbReference type="InterPro" id="IPR046341">
    <property type="entry name" value="SET_dom_sf"/>
</dbReference>
<dbReference type="EMBL" id="CAKASE010000045">
    <property type="protein sequence ID" value="CAG9560777.1"/>
    <property type="molecule type" value="Genomic_DNA"/>
</dbReference>
<name>A0A8J2QHH8_9NEOP</name>
<dbReference type="Gene3D" id="3.90.1410.10">
    <property type="entry name" value="set domain protein methyltransferase, domain 1"/>
    <property type="match status" value="1"/>
</dbReference>
<evidence type="ECO:0000313" key="1">
    <source>
        <dbReference type="EMBL" id="CAG9560777.1"/>
    </source>
</evidence>
<organism evidence="1 2">
    <name type="scientific">Danaus chrysippus</name>
    <name type="common">African queen</name>
    <dbReference type="NCBI Taxonomy" id="151541"/>
    <lineage>
        <taxon>Eukaryota</taxon>
        <taxon>Metazoa</taxon>
        <taxon>Ecdysozoa</taxon>
        <taxon>Arthropoda</taxon>
        <taxon>Hexapoda</taxon>
        <taxon>Insecta</taxon>
        <taxon>Pterygota</taxon>
        <taxon>Neoptera</taxon>
        <taxon>Endopterygota</taxon>
        <taxon>Lepidoptera</taxon>
        <taxon>Glossata</taxon>
        <taxon>Ditrysia</taxon>
        <taxon>Papilionoidea</taxon>
        <taxon>Nymphalidae</taxon>
        <taxon>Danainae</taxon>
        <taxon>Danaini</taxon>
        <taxon>Danaina</taxon>
        <taxon>Danaus</taxon>
        <taxon>Anosia</taxon>
    </lineage>
</organism>
<accession>A0A8J2QHH8</accession>
<dbReference type="AlphaFoldDB" id="A0A8J2QHH8"/>
<dbReference type="OrthoDB" id="341421at2759"/>
<reference evidence="1" key="1">
    <citation type="submission" date="2021-09" db="EMBL/GenBank/DDBJ databases">
        <authorList>
            <person name="Martin H S."/>
        </authorList>
    </citation>
    <scope>NUCLEOTIDE SEQUENCE</scope>
</reference>
<protein>
    <submittedName>
        <fullName evidence="1">(African queen) hypothetical protein</fullName>
    </submittedName>
</protein>
<dbReference type="SUPFAM" id="SSF82199">
    <property type="entry name" value="SET domain"/>
    <property type="match status" value="1"/>
</dbReference>
<gene>
    <name evidence="1" type="ORF">DCHRY22_LOCUS2381</name>
</gene>
<dbReference type="Proteomes" id="UP000789524">
    <property type="component" value="Unassembled WGS sequence"/>
</dbReference>
<proteinExistence type="predicted"/>
<sequence length="96" mass="11205">MGRTQRYRKHDKLDKFHTCNNENDLILLNSWLKKHGVQYSKKLVLAVFKDTGRGLLTKKKITAGEELLNLPLNLTINNCTDLMKQYVVILEKFIKC</sequence>
<comment type="caution">
    <text evidence="1">The sequence shown here is derived from an EMBL/GenBank/DDBJ whole genome shotgun (WGS) entry which is preliminary data.</text>
</comment>
<evidence type="ECO:0000313" key="2">
    <source>
        <dbReference type="Proteomes" id="UP000789524"/>
    </source>
</evidence>